<keyword evidence="4" id="KW-0133">Cell shape</keyword>
<dbReference type="OrthoDB" id="9791132at2"/>
<keyword evidence="5" id="KW-0573">Peptidoglycan synthesis</keyword>
<name>A0A7X2Z154_9BACL</name>
<reference evidence="11 12" key="1">
    <citation type="submission" date="2019-11" db="EMBL/GenBank/DDBJ databases">
        <title>Draft genome sequences of five Paenibacillus species of dairy origin.</title>
        <authorList>
            <person name="Olajide A.M."/>
            <person name="Chen S."/>
            <person name="Lapointe G."/>
        </authorList>
    </citation>
    <scope>NUCLEOTIDE SEQUENCE [LARGE SCALE GENOMIC DNA]</scope>
    <source>
        <strain evidence="11 12">12CR55</strain>
    </source>
</reference>
<dbReference type="GO" id="GO:0071555">
    <property type="term" value="P:cell wall organization"/>
    <property type="evidence" value="ECO:0007669"/>
    <property type="project" value="UniProtKB-KW"/>
</dbReference>
<evidence type="ECO:0000256" key="3">
    <source>
        <dbReference type="ARBA" id="ARBA00022801"/>
    </source>
</evidence>
<dbReference type="InterPro" id="IPR001967">
    <property type="entry name" value="Peptidase_S11_N"/>
</dbReference>
<proteinExistence type="inferred from homology"/>
<evidence type="ECO:0000256" key="1">
    <source>
        <dbReference type="ARBA" id="ARBA00007164"/>
    </source>
</evidence>
<evidence type="ECO:0000313" key="11">
    <source>
        <dbReference type="EMBL" id="MUG45684.1"/>
    </source>
</evidence>
<dbReference type="Gene3D" id="3.40.710.10">
    <property type="entry name" value="DD-peptidase/beta-lactamase superfamily"/>
    <property type="match status" value="1"/>
</dbReference>
<feature type="binding site" evidence="8">
    <location>
        <position position="279"/>
    </location>
    <ligand>
        <name>substrate</name>
    </ligand>
</feature>
<evidence type="ECO:0000313" key="12">
    <source>
        <dbReference type="Proteomes" id="UP000447876"/>
    </source>
</evidence>
<feature type="domain" description="Peptidase S11 D-alanyl-D-alanine carboxypeptidase A N-terminal" evidence="10">
    <location>
        <begin position="72"/>
        <end position="308"/>
    </location>
</feature>
<dbReference type="Pfam" id="PF00768">
    <property type="entry name" value="Peptidase_S11"/>
    <property type="match status" value="1"/>
</dbReference>
<accession>A0A7X2Z154</accession>
<dbReference type="GO" id="GO:0009002">
    <property type="term" value="F:serine-type D-Ala-D-Ala carboxypeptidase activity"/>
    <property type="evidence" value="ECO:0007669"/>
    <property type="project" value="InterPro"/>
</dbReference>
<evidence type="ECO:0000256" key="8">
    <source>
        <dbReference type="PIRSR" id="PIRSR618044-2"/>
    </source>
</evidence>
<dbReference type="InterPro" id="IPR018044">
    <property type="entry name" value="Peptidase_S11"/>
</dbReference>
<comment type="similarity">
    <text evidence="1 9">Belongs to the peptidase S11 family.</text>
</comment>
<dbReference type="GO" id="GO:0006508">
    <property type="term" value="P:proteolysis"/>
    <property type="evidence" value="ECO:0007669"/>
    <property type="project" value="InterPro"/>
</dbReference>
<keyword evidence="3" id="KW-0378">Hydrolase</keyword>
<dbReference type="GO" id="GO:0009252">
    <property type="term" value="P:peptidoglycan biosynthetic process"/>
    <property type="evidence" value="ECO:0007669"/>
    <property type="project" value="UniProtKB-KW"/>
</dbReference>
<gene>
    <name evidence="11" type="ORF">GNP95_11855</name>
</gene>
<dbReference type="Proteomes" id="UP000447876">
    <property type="component" value="Unassembled WGS sequence"/>
</dbReference>
<comment type="caution">
    <text evidence="11">The sequence shown here is derived from an EMBL/GenBank/DDBJ whole genome shotgun (WGS) entry which is preliminary data.</text>
</comment>
<keyword evidence="11" id="KW-0121">Carboxypeptidase</keyword>
<evidence type="ECO:0000256" key="2">
    <source>
        <dbReference type="ARBA" id="ARBA00022729"/>
    </source>
</evidence>
<keyword evidence="2" id="KW-0732">Signal</keyword>
<dbReference type="SUPFAM" id="SSF56601">
    <property type="entry name" value="beta-lactamase/transpeptidase-like"/>
    <property type="match status" value="1"/>
</dbReference>
<evidence type="ECO:0000256" key="6">
    <source>
        <dbReference type="ARBA" id="ARBA00023316"/>
    </source>
</evidence>
<protein>
    <submittedName>
        <fullName evidence="11">D-alanyl-D-alanine carboxypeptidase</fullName>
    </submittedName>
</protein>
<evidence type="ECO:0000259" key="10">
    <source>
        <dbReference type="Pfam" id="PF00768"/>
    </source>
</evidence>
<evidence type="ECO:0000256" key="7">
    <source>
        <dbReference type="PIRSR" id="PIRSR618044-1"/>
    </source>
</evidence>
<evidence type="ECO:0000256" key="5">
    <source>
        <dbReference type="ARBA" id="ARBA00022984"/>
    </source>
</evidence>
<keyword evidence="11" id="KW-0645">Protease</keyword>
<dbReference type="AlphaFoldDB" id="A0A7X2Z154"/>
<sequence length="327" mass="36157">MELSNSTDLCLRKEERGYQFLRKKGLVLFAVIGMLLLANSPQLDRLHLSASAFMNKAKAHWRVITAPGLGGLEGKSMLVMDRETGKILYAHNDKKRMYPASTTKILTALIVLERGNPDEIVTVGKEARLRTADESTAGLHEGDQLPVRDLIAAMMLPSGNDAARTAAVYIAEKEMGRKLEPEEAIDYFAGLMNQRAKELGAKNSHFVNSHGLHDPDHYTTARDIAVIAQAAMSHEAFQGIVGEAVHYRESTGETTAFRNRNRLIQSDNEWYFQGANGIKTGYTEKAGYCLVASAVRDDKELISVVLHSTEQGVWSDSVKLLDYGFQS</sequence>
<feature type="active site" description="Acyl-ester intermediate" evidence="7">
    <location>
        <position position="101"/>
    </location>
</feature>
<feature type="active site" evidence="7">
    <location>
        <position position="158"/>
    </location>
</feature>
<organism evidence="11 12">
    <name type="scientific">Paenibacillus woosongensis</name>
    <dbReference type="NCBI Taxonomy" id="307580"/>
    <lineage>
        <taxon>Bacteria</taxon>
        <taxon>Bacillati</taxon>
        <taxon>Bacillota</taxon>
        <taxon>Bacilli</taxon>
        <taxon>Bacillales</taxon>
        <taxon>Paenibacillaceae</taxon>
        <taxon>Paenibacillus</taxon>
    </lineage>
</organism>
<feature type="active site" description="Proton acceptor" evidence="7">
    <location>
        <position position="104"/>
    </location>
</feature>
<evidence type="ECO:0000256" key="9">
    <source>
        <dbReference type="RuleBase" id="RU004016"/>
    </source>
</evidence>
<dbReference type="InterPro" id="IPR012338">
    <property type="entry name" value="Beta-lactam/transpept-like"/>
</dbReference>
<dbReference type="PANTHER" id="PTHR21581:SF33">
    <property type="entry name" value="D-ALANYL-D-ALANINE CARBOXYPEPTIDASE DACB"/>
    <property type="match status" value="1"/>
</dbReference>
<evidence type="ECO:0000256" key="4">
    <source>
        <dbReference type="ARBA" id="ARBA00022960"/>
    </source>
</evidence>
<dbReference type="PRINTS" id="PR00725">
    <property type="entry name" value="DADACBPTASE1"/>
</dbReference>
<dbReference type="EMBL" id="WNZW01000003">
    <property type="protein sequence ID" value="MUG45684.1"/>
    <property type="molecule type" value="Genomic_DNA"/>
</dbReference>
<keyword evidence="6" id="KW-0961">Cell wall biogenesis/degradation</keyword>
<dbReference type="PANTHER" id="PTHR21581">
    <property type="entry name" value="D-ALANYL-D-ALANINE CARBOXYPEPTIDASE"/>
    <property type="match status" value="1"/>
</dbReference>
<dbReference type="GO" id="GO:0008360">
    <property type="term" value="P:regulation of cell shape"/>
    <property type="evidence" value="ECO:0007669"/>
    <property type="project" value="UniProtKB-KW"/>
</dbReference>